<evidence type="ECO:0000256" key="9">
    <source>
        <dbReference type="RuleBase" id="RU003811"/>
    </source>
</evidence>
<dbReference type="PANTHER" id="PTHR23090">
    <property type="entry name" value="NH 3 /GLUTAMINE-DEPENDENT NAD + SYNTHETASE"/>
    <property type="match status" value="1"/>
</dbReference>
<dbReference type="NCBIfam" id="TIGR00552">
    <property type="entry name" value="nadE"/>
    <property type="match status" value="1"/>
</dbReference>
<name>A0A2N7WXI1_9BURK</name>
<proteinExistence type="inferred from homology"/>
<dbReference type="PROSITE" id="PS50263">
    <property type="entry name" value="CN_HYDROLASE"/>
    <property type="match status" value="1"/>
</dbReference>
<reference evidence="12 13" key="1">
    <citation type="submission" date="2018-01" db="EMBL/GenBank/DDBJ databases">
        <title>Whole genome analyses suggest that Burkholderia sensu lato contains two further novel genera in the rhizoxinica-symbiotica group Mycetohabitans gen. nov., and Trinickia gen. nov.: implications for the evolution of diazotrophy and nodulation in the Burkholderiaceae.</title>
        <authorList>
            <person name="Estrada-de los Santos P."/>
            <person name="Palmer M."/>
            <person name="Chavez-Ramirez B."/>
            <person name="Beukes C."/>
            <person name="Steenkamp E.T."/>
            <person name="Hirsch A.M."/>
            <person name="Manyaka P."/>
            <person name="Maluk M."/>
            <person name="Lafos M."/>
            <person name="Crook M."/>
            <person name="Gross E."/>
            <person name="Simon M.F."/>
            <person name="Bueno dos Reis Junior F."/>
            <person name="Poole P.S."/>
            <person name="Venter S.N."/>
            <person name="James E.K."/>
        </authorList>
    </citation>
    <scope>NUCLEOTIDE SEQUENCE [LARGE SCALE GENOMIC DNA]</scope>
    <source>
        <strain evidence="12 13">WSM 3937</strain>
    </source>
</reference>
<evidence type="ECO:0000256" key="2">
    <source>
        <dbReference type="ARBA" id="ARBA00007145"/>
    </source>
</evidence>
<dbReference type="OrthoDB" id="8817375at2"/>
<dbReference type="Gene3D" id="3.60.110.10">
    <property type="entry name" value="Carbon-nitrogen hydrolase"/>
    <property type="match status" value="1"/>
</dbReference>
<evidence type="ECO:0000313" key="14">
    <source>
        <dbReference type="Proteomes" id="UP000494205"/>
    </source>
</evidence>
<dbReference type="Gene3D" id="3.40.50.620">
    <property type="entry name" value="HUPs"/>
    <property type="match status" value="1"/>
</dbReference>
<dbReference type="GO" id="GO:0003952">
    <property type="term" value="F:NAD+ synthase (glutamine-hydrolyzing) activity"/>
    <property type="evidence" value="ECO:0007669"/>
    <property type="project" value="UniProtKB-UniRule"/>
</dbReference>
<evidence type="ECO:0000256" key="5">
    <source>
        <dbReference type="ARBA" id="ARBA00022840"/>
    </source>
</evidence>
<dbReference type="GO" id="GO:0005737">
    <property type="term" value="C:cytoplasm"/>
    <property type="evidence" value="ECO:0007669"/>
    <property type="project" value="InterPro"/>
</dbReference>
<feature type="binding site" evidence="7">
    <location>
        <begin position="316"/>
        <end position="323"/>
    </location>
    <ligand>
        <name>ATP</name>
        <dbReference type="ChEBI" id="CHEBI:30616"/>
    </ligand>
</feature>
<feature type="binding site" evidence="7">
    <location>
        <position position="201"/>
    </location>
    <ligand>
        <name>L-glutamine</name>
        <dbReference type="ChEBI" id="CHEBI:58359"/>
    </ligand>
</feature>
<reference evidence="11 14" key="2">
    <citation type="submission" date="2020-04" db="EMBL/GenBank/DDBJ databases">
        <authorList>
            <person name="De Canck E."/>
        </authorList>
    </citation>
    <scope>NUCLEOTIDE SEQUENCE [LARGE SCALE GENOMIC DNA]</scope>
    <source>
        <strain evidence="11 14">LMG 27174</strain>
    </source>
</reference>
<comment type="similarity">
    <text evidence="2 7 8">In the C-terminal section; belongs to the NAD synthetase family.</text>
</comment>
<evidence type="ECO:0000256" key="8">
    <source>
        <dbReference type="PIRNR" id="PIRNR006630"/>
    </source>
</evidence>
<dbReference type="InterPro" id="IPR036526">
    <property type="entry name" value="C-N_Hydrolase_sf"/>
</dbReference>
<dbReference type="NCBIfam" id="NF010588">
    <property type="entry name" value="PRK13981.1"/>
    <property type="match status" value="1"/>
</dbReference>
<feature type="binding site" evidence="7">
    <location>
        <position position="207"/>
    </location>
    <ligand>
        <name>L-glutamine</name>
        <dbReference type="ChEBI" id="CHEBI:58359"/>
    </ligand>
</feature>
<dbReference type="EMBL" id="CADIJZ010000001">
    <property type="protein sequence ID" value="CAB3636315.1"/>
    <property type="molecule type" value="Genomic_DNA"/>
</dbReference>
<dbReference type="UniPathway" id="UPA00253">
    <property type="reaction ID" value="UER00334"/>
</dbReference>
<dbReference type="PANTHER" id="PTHR23090:SF9">
    <property type="entry name" value="GLUTAMINE-DEPENDENT NAD(+) SYNTHETASE"/>
    <property type="match status" value="1"/>
</dbReference>
<comment type="function">
    <text evidence="7">Catalyzes the ATP-dependent amidation of deamido-NAD to form NAD. Uses L-glutamine as a nitrogen source.</text>
</comment>
<dbReference type="GO" id="GO:0004359">
    <property type="term" value="F:glutaminase activity"/>
    <property type="evidence" value="ECO:0007669"/>
    <property type="project" value="InterPro"/>
</dbReference>
<feature type="binding site" evidence="7">
    <location>
        <position position="543"/>
    </location>
    <ligand>
        <name>deamido-NAD(+)</name>
        <dbReference type="ChEBI" id="CHEBI:58437"/>
        <note>ligand shared between two neighboring subunits</note>
    </ligand>
</feature>
<keyword evidence="3 7" id="KW-0436">Ligase</keyword>
<organism evidence="11 14">
    <name type="scientific">Paraburkholderia rhynchosiae</name>
    <dbReference type="NCBI Taxonomy" id="487049"/>
    <lineage>
        <taxon>Bacteria</taxon>
        <taxon>Pseudomonadati</taxon>
        <taxon>Pseudomonadota</taxon>
        <taxon>Betaproteobacteria</taxon>
        <taxon>Burkholderiales</taxon>
        <taxon>Burkholderiaceae</taxon>
        <taxon>Paraburkholderia</taxon>
    </lineage>
</organism>
<comment type="caution">
    <text evidence="7">Lacks conserved residue(s) required for the propagation of feature annotation.</text>
</comment>
<evidence type="ECO:0000313" key="12">
    <source>
        <dbReference type="EMBL" id="PMS34051.1"/>
    </source>
</evidence>
<accession>A0A2N7WXI1</accession>
<keyword evidence="13" id="KW-1185">Reference proteome</keyword>
<dbReference type="PIRSF" id="PIRSF006630">
    <property type="entry name" value="NADS_GAT"/>
    <property type="match status" value="1"/>
</dbReference>
<dbReference type="GO" id="GO:0005524">
    <property type="term" value="F:ATP binding"/>
    <property type="evidence" value="ECO:0007669"/>
    <property type="project" value="UniProtKB-UniRule"/>
</dbReference>
<dbReference type="InterPro" id="IPR003694">
    <property type="entry name" value="NAD_synthase"/>
</dbReference>
<keyword evidence="4 7" id="KW-0547">Nucleotide-binding</keyword>
<feature type="active site" description="For glutaminase activity" evidence="7">
    <location>
        <position position="139"/>
    </location>
</feature>
<evidence type="ECO:0000256" key="3">
    <source>
        <dbReference type="ARBA" id="ARBA00022598"/>
    </source>
</evidence>
<gene>
    <name evidence="11" type="primary">nadE_1</name>
    <name evidence="7" type="synonym">nadE</name>
    <name evidence="12" type="ORF">C0Z16_00320</name>
    <name evidence="11" type="ORF">LMG27174_00062</name>
</gene>
<dbReference type="CDD" id="cd00553">
    <property type="entry name" value="NAD_synthase"/>
    <property type="match status" value="1"/>
</dbReference>
<evidence type="ECO:0000256" key="6">
    <source>
        <dbReference type="ARBA" id="ARBA00023027"/>
    </source>
</evidence>
<evidence type="ECO:0000259" key="10">
    <source>
        <dbReference type="PROSITE" id="PS50263"/>
    </source>
</evidence>
<feature type="active site" description="Proton acceptor; for glutaminase activity" evidence="7">
    <location>
        <position position="43"/>
    </location>
</feature>
<comment type="catalytic activity">
    <reaction evidence="7 8">
        <text>deamido-NAD(+) + L-glutamine + ATP + H2O = L-glutamate + AMP + diphosphate + NAD(+) + H(+)</text>
        <dbReference type="Rhea" id="RHEA:24384"/>
        <dbReference type="ChEBI" id="CHEBI:15377"/>
        <dbReference type="ChEBI" id="CHEBI:15378"/>
        <dbReference type="ChEBI" id="CHEBI:29985"/>
        <dbReference type="ChEBI" id="CHEBI:30616"/>
        <dbReference type="ChEBI" id="CHEBI:33019"/>
        <dbReference type="ChEBI" id="CHEBI:57540"/>
        <dbReference type="ChEBI" id="CHEBI:58359"/>
        <dbReference type="ChEBI" id="CHEBI:58437"/>
        <dbReference type="ChEBI" id="CHEBI:456215"/>
        <dbReference type="EC" id="6.3.5.1"/>
    </reaction>
</comment>
<dbReference type="CDD" id="cd07570">
    <property type="entry name" value="GAT_Gln-NAD-synth"/>
    <property type="match status" value="1"/>
</dbReference>
<feature type="binding site" evidence="7">
    <location>
        <position position="428"/>
    </location>
    <ligand>
        <name>deamido-NAD(+)</name>
        <dbReference type="ChEBI" id="CHEBI:58437"/>
        <note>ligand shared between two neighboring subunits</note>
    </ligand>
</feature>
<evidence type="ECO:0000256" key="7">
    <source>
        <dbReference type="HAMAP-Rule" id="MF_02090"/>
    </source>
</evidence>
<dbReference type="GO" id="GO:0009435">
    <property type="term" value="P:NAD+ biosynthetic process"/>
    <property type="evidence" value="ECO:0007669"/>
    <property type="project" value="UniProtKB-UniRule"/>
</dbReference>
<evidence type="ECO:0000256" key="4">
    <source>
        <dbReference type="ARBA" id="ARBA00022741"/>
    </source>
</evidence>
<evidence type="ECO:0000313" key="11">
    <source>
        <dbReference type="EMBL" id="CAB3636315.1"/>
    </source>
</evidence>
<dbReference type="SUPFAM" id="SSF56317">
    <property type="entry name" value="Carbon-nitrogen hydrolase"/>
    <property type="match status" value="1"/>
</dbReference>
<comment type="pathway">
    <text evidence="1 7 8">Cofactor biosynthesis; NAD(+) biosynthesis; NAD(+) from deamido-NAD(+) (L-Gln route): step 1/1.</text>
</comment>
<evidence type="ECO:0000313" key="13">
    <source>
        <dbReference type="Proteomes" id="UP000235659"/>
    </source>
</evidence>
<keyword evidence="5 7" id="KW-0067">ATP-binding</keyword>
<dbReference type="Proteomes" id="UP000494205">
    <property type="component" value="Unassembled WGS sequence"/>
</dbReference>
<dbReference type="SUPFAM" id="SSF52402">
    <property type="entry name" value="Adenine nucleotide alpha hydrolases-like"/>
    <property type="match status" value="1"/>
</dbReference>
<dbReference type="GO" id="GO:0008795">
    <property type="term" value="F:NAD+ synthase activity"/>
    <property type="evidence" value="ECO:0007669"/>
    <property type="project" value="UniProtKB-UniRule"/>
</dbReference>
<feature type="domain" description="CN hydrolase" evidence="10">
    <location>
        <begin position="3"/>
        <end position="271"/>
    </location>
</feature>
<dbReference type="EMBL" id="PNXY01000001">
    <property type="protein sequence ID" value="PMS34051.1"/>
    <property type="molecule type" value="Genomic_DNA"/>
</dbReference>
<protein>
    <recommendedName>
        <fullName evidence="7 8">Glutamine-dependent NAD(+) synthetase</fullName>
        <ecNumber evidence="7 8">6.3.5.1</ecNumber>
    </recommendedName>
    <alternativeName>
        <fullName evidence="7 8">NAD(+) synthase [glutamine-hydrolyzing]</fullName>
    </alternativeName>
</protein>
<dbReference type="InterPro" id="IPR003010">
    <property type="entry name" value="C-N_Hydrolase"/>
</dbReference>
<feature type="binding site" evidence="7">
    <location>
        <position position="423"/>
    </location>
    <ligand>
        <name>ATP</name>
        <dbReference type="ChEBI" id="CHEBI:30616"/>
    </ligand>
</feature>
<dbReference type="Pfam" id="PF00795">
    <property type="entry name" value="CN_hydrolase"/>
    <property type="match status" value="1"/>
</dbReference>
<comment type="similarity">
    <text evidence="9">Belongs to the NAD synthetase family.</text>
</comment>
<dbReference type="InterPro" id="IPR022310">
    <property type="entry name" value="NAD/GMP_synthase"/>
</dbReference>
<dbReference type="AlphaFoldDB" id="A0A2N7WXI1"/>
<dbReference type="HAMAP" id="MF_02090">
    <property type="entry name" value="NadE_glutamine_dep"/>
    <property type="match status" value="1"/>
</dbReference>
<dbReference type="InterPro" id="IPR014729">
    <property type="entry name" value="Rossmann-like_a/b/a_fold"/>
</dbReference>
<evidence type="ECO:0000256" key="1">
    <source>
        <dbReference type="ARBA" id="ARBA00005188"/>
    </source>
</evidence>
<dbReference type="InterPro" id="IPR014445">
    <property type="entry name" value="Gln-dep_NAD_synthase"/>
</dbReference>
<dbReference type="FunFam" id="3.40.50.620:FF:000106">
    <property type="entry name" value="Glutamine-dependent NAD(+) synthetase"/>
    <property type="match status" value="1"/>
</dbReference>
<dbReference type="RefSeq" id="WP_102630256.1">
    <property type="nucleotide sequence ID" value="NZ_CADIJZ010000001.1"/>
</dbReference>
<sequence>MKTRIALAQINVTVGDFAGNVAKIVAAARDAHKAGAKLLIAPELALSGYPPEDLLLRPAFYTASAAALADLAGQLKPLAGLHVIVGHPLRELVNSRVANSAAHGHGNANAPIERGVPPVDTFNAASLLVDGKVAGTYRKQDLPNTEVFDEKRYFASDPQPFVFELDGVKYGVVICEDAWHASAAQMAKAAGAQVLLIPNGSPFHLNKEAVRFDILRARIRETGLPMVYVNMVGAQDELVFDGGSFVLDAQGELVAKMPQFEEATAIVEFETGAPLRSEANDGIAPELSLEAQVYAALVMGVRDYVNKNGFPSALIGLSGGVDSALVLAVACDALGADRVRAVMMPSRYTADISTTDAADMARRVGVRYDEIAIAPMFDAFRGSLAKEFEGLAEDATEENIQARIRGTLLMALSNKFGSIVLTTGNKSEMAVGYCTLYGDMAGGFAVIKDIAKTLVYRLCHYRNQATAFSKQDVIPERILTRAPSAELRDNQTDQDSLPSYDVLDAIMRMYMEEDRSLAEIIAAGYATEDVKRVTRLIKINEYKRRQAPIGIRVTHRAFGRDWRYPITSRYTEPVE</sequence>
<dbReference type="EC" id="6.3.5.1" evidence="7 8"/>
<dbReference type="Pfam" id="PF02540">
    <property type="entry name" value="NAD_synthase"/>
    <property type="match status" value="1"/>
</dbReference>
<dbReference type="Proteomes" id="UP000235659">
    <property type="component" value="Unassembled WGS sequence"/>
</dbReference>
<feature type="active site" description="Nucleophile; for glutaminase activity" evidence="7">
    <location>
        <position position="175"/>
    </location>
</feature>
<keyword evidence="6 7" id="KW-0520">NAD</keyword>
<feature type="binding site" evidence="7">
    <location>
        <position position="399"/>
    </location>
    <ligand>
        <name>deamido-NAD(+)</name>
        <dbReference type="ChEBI" id="CHEBI:58437"/>
        <note>ligand shared between two neighboring subunits</note>
    </ligand>
</feature>